<name>A0ABR1Z073_9PEZI</name>
<protein>
    <submittedName>
        <fullName evidence="2">Uncharacterized protein</fullName>
    </submittedName>
</protein>
<comment type="caution">
    <text evidence="2">The sequence shown here is derived from an EMBL/GenBank/DDBJ whole genome shotgun (WGS) entry which is preliminary data.</text>
</comment>
<evidence type="ECO:0000313" key="2">
    <source>
        <dbReference type="EMBL" id="KAK8244342.1"/>
    </source>
</evidence>
<organism evidence="2 3">
    <name type="scientific">Phyllosticta capitalensis</name>
    <dbReference type="NCBI Taxonomy" id="121624"/>
    <lineage>
        <taxon>Eukaryota</taxon>
        <taxon>Fungi</taxon>
        <taxon>Dikarya</taxon>
        <taxon>Ascomycota</taxon>
        <taxon>Pezizomycotina</taxon>
        <taxon>Dothideomycetes</taxon>
        <taxon>Dothideomycetes incertae sedis</taxon>
        <taxon>Botryosphaeriales</taxon>
        <taxon>Phyllostictaceae</taxon>
        <taxon>Phyllosticta</taxon>
    </lineage>
</organism>
<feature type="compositionally biased region" description="Polar residues" evidence="1">
    <location>
        <begin position="213"/>
        <end position="222"/>
    </location>
</feature>
<dbReference type="Pfam" id="PF05234">
    <property type="entry name" value="UAF_Rrn10"/>
    <property type="match status" value="1"/>
</dbReference>
<evidence type="ECO:0000313" key="3">
    <source>
        <dbReference type="Proteomes" id="UP001492380"/>
    </source>
</evidence>
<proteinExistence type="predicted"/>
<dbReference type="PANTHER" id="PTHR28054:SF1">
    <property type="entry name" value="RNA POLYMERASE I-SPECIFIC TRANSCRIPTION INITIATION FACTOR RRN10"/>
    <property type="match status" value="1"/>
</dbReference>
<evidence type="ECO:0000256" key="1">
    <source>
        <dbReference type="SAM" id="MobiDB-lite"/>
    </source>
</evidence>
<gene>
    <name evidence="2" type="ORF">HDK90DRAFT_153410</name>
</gene>
<reference evidence="2 3" key="1">
    <citation type="submission" date="2024-04" db="EMBL/GenBank/DDBJ databases">
        <title>Phyllosticta paracitricarpa is synonymous to the EU quarantine fungus P. citricarpa based on phylogenomic analyses.</title>
        <authorList>
            <consortium name="Lawrence Berkeley National Laboratory"/>
            <person name="Van Ingen-Buijs V.A."/>
            <person name="Van Westerhoven A.C."/>
            <person name="Haridas S."/>
            <person name="Skiadas P."/>
            <person name="Martin F."/>
            <person name="Groenewald J.Z."/>
            <person name="Crous P.W."/>
            <person name="Seidl M.F."/>
        </authorList>
    </citation>
    <scope>NUCLEOTIDE SEQUENCE [LARGE SCALE GENOMIC DNA]</scope>
    <source>
        <strain evidence="2 3">CBS 123374</strain>
    </source>
</reference>
<dbReference type="Proteomes" id="UP001492380">
    <property type="component" value="Unassembled WGS sequence"/>
</dbReference>
<dbReference type="EMBL" id="JBBWRZ010000002">
    <property type="protein sequence ID" value="KAK8244342.1"/>
    <property type="molecule type" value="Genomic_DNA"/>
</dbReference>
<feature type="compositionally biased region" description="Basic and acidic residues" evidence="1">
    <location>
        <begin position="188"/>
        <end position="198"/>
    </location>
</feature>
<feature type="region of interest" description="Disordered" evidence="1">
    <location>
        <begin position="182"/>
        <end position="252"/>
    </location>
</feature>
<feature type="region of interest" description="Disordered" evidence="1">
    <location>
        <begin position="41"/>
        <end position="63"/>
    </location>
</feature>
<keyword evidence="3" id="KW-1185">Reference proteome</keyword>
<accession>A0ABR1Z073</accession>
<sequence>MSKRKAERASSADWLDGSPRKRVATLYDAVAGRVTSNGFMSAEPFASKERDTASSSRKPLRPDEVLFKMRNAPERFAESDPYDADRHLGQHQRLPDSDLVKALHAYASDFYNASFGKSSKRDYKSMDETALLALGILVEEAAVELLGPTGDLAFVEGEKDHMINMSQAWNGMQWTRSVVEVQATRGSGPEDRQSEPKSDTVPSESISKKQRSSPEFQSQSARSGLDDDSATDDSQNETSDSDSDENDESDEG</sequence>
<feature type="compositionally biased region" description="Acidic residues" evidence="1">
    <location>
        <begin position="226"/>
        <end position="252"/>
    </location>
</feature>
<dbReference type="PANTHER" id="PTHR28054">
    <property type="entry name" value="RNA POLYMERASE I-SPECIFIC TRANSCRIPTION INITIATION FACTOR RRN10"/>
    <property type="match status" value="1"/>
</dbReference>
<dbReference type="InterPro" id="IPR022793">
    <property type="entry name" value="Rrn10"/>
</dbReference>